<dbReference type="PANTHER" id="PTHR46910">
    <property type="entry name" value="TRANSCRIPTION FACTOR PDR1"/>
    <property type="match status" value="1"/>
</dbReference>
<dbReference type="Proteomes" id="UP001153618">
    <property type="component" value="Unassembled WGS sequence"/>
</dbReference>
<keyword evidence="2" id="KW-0805">Transcription regulation</keyword>
<keyword evidence="3" id="KW-0238">DNA-binding</keyword>
<evidence type="ECO:0000313" key="10">
    <source>
        <dbReference type="Proteomes" id="UP001153618"/>
    </source>
</evidence>
<dbReference type="Pfam" id="PF04082">
    <property type="entry name" value="Fungal_trans"/>
    <property type="match status" value="1"/>
</dbReference>
<evidence type="ECO:0000313" key="9">
    <source>
        <dbReference type="EMBL" id="CAG8147908.1"/>
    </source>
</evidence>
<dbReference type="GO" id="GO:0003700">
    <property type="term" value="F:DNA-binding transcription factor activity"/>
    <property type="evidence" value="ECO:0007669"/>
    <property type="project" value="InterPro"/>
</dbReference>
<evidence type="ECO:0000256" key="7">
    <source>
        <dbReference type="SAM" id="MobiDB-lite"/>
    </source>
</evidence>
<name>A0A9W4HT62_PENOL</name>
<feature type="compositionally biased region" description="Basic and acidic residues" evidence="7">
    <location>
        <begin position="264"/>
        <end position="274"/>
    </location>
</feature>
<feature type="region of interest" description="Disordered" evidence="7">
    <location>
        <begin position="264"/>
        <end position="283"/>
    </location>
</feature>
<comment type="caution">
    <text evidence="9">The sequence shown here is derived from an EMBL/GenBank/DDBJ whole genome shotgun (WGS) entry which is preliminary data.</text>
</comment>
<evidence type="ECO:0000259" key="8">
    <source>
        <dbReference type="SMART" id="SM00906"/>
    </source>
</evidence>
<dbReference type="InterPro" id="IPR007219">
    <property type="entry name" value="XnlR_reg_dom"/>
</dbReference>
<proteinExistence type="predicted"/>
<evidence type="ECO:0000256" key="2">
    <source>
        <dbReference type="ARBA" id="ARBA00023015"/>
    </source>
</evidence>
<feature type="coiled-coil region" evidence="6">
    <location>
        <begin position="302"/>
        <end position="329"/>
    </location>
</feature>
<organism evidence="9 10">
    <name type="scientific">Penicillium olsonii</name>
    <dbReference type="NCBI Taxonomy" id="99116"/>
    <lineage>
        <taxon>Eukaryota</taxon>
        <taxon>Fungi</taxon>
        <taxon>Dikarya</taxon>
        <taxon>Ascomycota</taxon>
        <taxon>Pezizomycotina</taxon>
        <taxon>Eurotiomycetes</taxon>
        <taxon>Eurotiomycetidae</taxon>
        <taxon>Eurotiales</taxon>
        <taxon>Aspergillaceae</taxon>
        <taxon>Penicillium</taxon>
    </lineage>
</organism>
<dbReference type="CDD" id="cd12148">
    <property type="entry name" value="fungal_TF_MHR"/>
    <property type="match status" value="1"/>
</dbReference>
<dbReference type="GO" id="GO:0006351">
    <property type="term" value="P:DNA-templated transcription"/>
    <property type="evidence" value="ECO:0007669"/>
    <property type="project" value="InterPro"/>
</dbReference>
<accession>A0A9W4HT62</accession>
<dbReference type="OrthoDB" id="4116913at2759"/>
<keyword evidence="5" id="KW-0539">Nucleus</keyword>
<dbReference type="EMBL" id="CAJVOS010000031">
    <property type="protein sequence ID" value="CAG8147908.1"/>
    <property type="molecule type" value="Genomic_DNA"/>
</dbReference>
<keyword evidence="6" id="KW-0175">Coiled coil</keyword>
<protein>
    <recommendedName>
        <fullName evidence="8">Xylanolytic transcriptional activator regulatory domain-containing protein</fullName>
    </recommendedName>
</protein>
<feature type="domain" description="Xylanolytic transcriptional activator regulatory" evidence="8">
    <location>
        <begin position="178"/>
        <end position="257"/>
    </location>
</feature>
<evidence type="ECO:0000256" key="1">
    <source>
        <dbReference type="ARBA" id="ARBA00004123"/>
    </source>
</evidence>
<dbReference type="GO" id="GO:0008270">
    <property type="term" value="F:zinc ion binding"/>
    <property type="evidence" value="ECO:0007669"/>
    <property type="project" value="InterPro"/>
</dbReference>
<dbReference type="SMART" id="SM00906">
    <property type="entry name" value="Fungal_trans"/>
    <property type="match status" value="1"/>
</dbReference>
<evidence type="ECO:0000256" key="4">
    <source>
        <dbReference type="ARBA" id="ARBA00023163"/>
    </source>
</evidence>
<dbReference type="GO" id="GO:0003677">
    <property type="term" value="F:DNA binding"/>
    <property type="evidence" value="ECO:0007669"/>
    <property type="project" value="UniProtKB-KW"/>
</dbReference>
<reference evidence="9" key="1">
    <citation type="submission" date="2021-07" db="EMBL/GenBank/DDBJ databases">
        <authorList>
            <person name="Branca A.L. A."/>
        </authorList>
    </citation>
    <scope>NUCLEOTIDE SEQUENCE</scope>
</reference>
<gene>
    <name evidence="9" type="ORF">POLS_LOCUS5993</name>
</gene>
<dbReference type="AlphaFoldDB" id="A0A9W4HT62"/>
<dbReference type="InterPro" id="IPR050987">
    <property type="entry name" value="AtrR-like"/>
</dbReference>
<evidence type="ECO:0000256" key="3">
    <source>
        <dbReference type="ARBA" id="ARBA00023125"/>
    </source>
</evidence>
<dbReference type="GO" id="GO:0005634">
    <property type="term" value="C:nucleus"/>
    <property type="evidence" value="ECO:0007669"/>
    <property type="project" value="UniProtKB-SubCell"/>
</dbReference>
<sequence>MGPNWFFNGIPICSEAGRHWMSMKTSQNVSLDDFCIPDSDSSSVDPGSTFGPELCELPDEFLTREILSAYRASSFRLAFPVLDEVLIENTLRSAYNAPTEAQTSTAQLSAMACVLAAISMASHFKSSQQTPNLIDADACAAKARSLLTQALGNTSLTTIQTILLLQLRFMFNGLWQRANMLNSMACSMICSLGGHFHLDLISPRGVSDPQQREINHTRMLFWISYVLDKEISLRTGNPPLLTDTYCDISLPDSYMEYETYPPERQELTDSHGEPSGRITPHLPADPRLSLLKEKVCRRLFSAQALKNDNNQLLLNIRQLDEEIESWRLSIPLPFRPALFVSQSSPLSALGECSPHFNRLISLQLDYHHLMTVIHTTVRKCIPDAGDGDQDLHHVVHSSFDLSLEASRSTIWCIKVLCTNVTPERSRLIVPYLTTAAMSLFLNILIHPLDHTAQLDLETLISVANTVRNTLGGESTHGERSLLQGTSDFVMRLVWLGTCAVTKATRTERV</sequence>
<dbReference type="PANTHER" id="PTHR46910:SF37">
    <property type="entry name" value="ZN(II)2CYS6 TRANSCRIPTION FACTOR (EUROFUNG)"/>
    <property type="match status" value="1"/>
</dbReference>
<keyword evidence="10" id="KW-1185">Reference proteome</keyword>
<evidence type="ECO:0000256" key="5">
    <source>
        <dbReference type="ARBA" id="ARBA00023242"/>
    </source>
</evidence>
<comment type="subcellular location">
    <subcellularLocation>
        <location evidence="1">Nucleus</location>
    </subcellularLocation>
</comment>
<keyword evidence="4" id="KW-0804">Transcription</keyword>
<evidence type="ECO:0000256" key="6">
    <source>
        <dbReference type="SAM" id="Coils"/>
    </source>
</evidence>